<feature type="signal peptide" evidence="10">
    <location>
        <begin position="1"/>
        <end position="20"/>
    </location>
</feature>
<feature type="transmembrane region" description="Helical" evidence="9">
    <location>
        <begin position="131"/>
        <end position="153"/>
    </location>
</feature>
<evidence type="ECO:0000259" key="11">
    <source>
        <dbReference type="Pfam" id="PF05730"/>
    </source>
</evidence>
<sequence length="239" mass="27054">MNTPFRLYILLLGLVTLSNSMPAGSNTASNLQQSCIQESLQTSECDIMNINCQCSDADFISSSEDCVLSQCTMEQSTVTKNITQTLCGVTPRDKIREYNWISYILVTLSCCIVSARLVYRKLSYPKTLSVDDWFILLTMVVSIPSAIVNVRVFTSNGLGRNIWTLRPEEITNFARGFYIIAILYLKRVFFLKDVHFILLSSYLPRENGPTPARTDSRLRHVIRFCICGDRNLPVSSHQV</sequence>
<keyword evidence="9" id="KW-0812">Transmembrane</keyword>
<dbReference type="GeneID" id="70133094"/>
<accession>A0A9P8UC03</accession>
<dbReference type="AlphaFoldDB" id="A0A9P8UC03"/>
<dbReference type="EMBL" id="JAGPXC010000011">
    <property type="protein sequence ID" value="KAH6645560.1"/>
    <property type="molecule type" value="Genomic_DNA"/>
</dbReference>
<evidence type="ECO:0000256" key="4">
    <source>
        <dbReference type="ARBA" id="ARBA00022525"/>
    </source>
</evidence>
<comment type="caution">
    <text evidence="13">The sequence shown here is derived from an EMBL/GenBank/DDBJ whole genome shotgun (WGS) entry which is preliminary data.</text>
</comment>
<feature type="transmembrane region" description="Helical" evidence="9">
    <location>
        <begin position="173"/>
        <end position="190"/>
    </location>
</feature>
<keyword evidence="5" id="KW-0325">Glycoprotein</keyword>
<keyword evidence="14" id="KW-1185">Reference proteome</keyword>
<evidence type="ECO:0000256" key="2">
    <source>
        <dbReference type="ARBA" id="ARBA00004613"/>
    </source>
</evidence>
<evidence type="ECO:0000256" key="10">
    <source>
        <dbReference type="SAM" id="SignalP"/>
    </source>
</evidence>
<keyword evidence="9" id="KW-1133">Transmembrane helix</keyword>
<proteinExistence type="inferred from homology"/>
<dbReference type="Pfam" id="PF20684">
    <property type="entry name" value="Fung_rhodopsin"/>
    <property type="match status" value="1"/>
</dbReference>
<name>A0A9P8UC03_9PEZI</name>
<feature type="chain" id="PRO_5040273465" description="Extracellular membrane protein CFEM domain-containing protein" evidence="10">
    <location>
        <begin position="21"/>
        <end position="239"/>
    </location>
</feature>
<evidence type="ECO:0000256" key="8">
    <source>
        <dbReference type="ARBA" id="ARBA00023288"/>
    </source>
</evidence>
<evidence type="ECO:0000259" key="12">
    <source>
        <dbReference type="Pfam" id="PF20684"/>
    </source>
</evidence>
<feature type="domain" description="Rhodopsin" evidence="12">
    <location>
        <begin position="116"/>
        <end position="192"/>
    </location>
</feature>
<feature type="domain" description="CFEM" evidence="11">
    <location>
        <begin position="32"/>
        <end position="87"/>
    </location>
</feature>
<dbReference type="Proteomes" id="UP000758603">
    <property type="component" value="Unassembled WGS sequence"/>
</dbReference>
<evidence type="ECO:0000256" key="6">
    <source>
        <dbReference type="ARBA" id="ARBA00022729"/>
    </source>
</evidence>
<keyword evidence="9" id="KW-0472">Membrane</keyword>
<dbReference type="InterPro" id="IPR049326">
    <property type="entry name" value="Rhodopsin_dom_fungi"/>
</dbReference>
<dbReference type="RefSeq" id="XP_045952074.1">
    <property type="nucleotide sequence ID" value="XM_046104203.1"/>
</dbReference>
<keyword evidence="6 10" id="KW-0732">Signal</keyword>
<keyword evidence="8" id="KW-0449">Lipoprotein</keyword>
<feature type="transmembrane region" description="Helical" evidence="9">
    <location>
        <begin position="100"/>
        <end position="119"/>
    </location>
</feature>
<evidence type="ECO:0000256" key="1">
    <source>
        <dbReference type="ARBA" id="ARBA00004589"/>
    </source>
</evidence>
<dbReference type="OrthoDB" id="5059520at2759"/>
<dbReference type="GO" id="GO:0005576">
    <property type="term" value="C:extracellular region"/>
    <property type="evidence" value="ECO:0007669"/>
    <property type="project" value="UniProtKB-SubCell"/>
</dbReference>
<dbReference type="InterPro" id="IPR008427">
    <property type="entry name" value="Extracellular_membr_CFEM_dom"/>
</dbReference>
<keyword evidence="5" id="KW-0336">GPI-anchor</keyword>
<gene>
    <name evidence="13" type="ORF">BKA67DRAFT_585514</name>
</gene>
<evidence type="ECO:0008006" key="15">
    <source>
        <dbReference type="Google" id="ProtNLM"/>
    </source>
</evidence>
<keyword evidence="7" id="KW-1015">Disulfide bond</keyword>
<keyword evidence="4" id="KW-0964">Secreted</keyword>
<evidence type="ECO:0000313" key="14">
    <source>
        <dbReference type="Proteomes" id="UP000758603"/>
    </source>
</evidence>
<comment type="subcellular location">
    <subcellularLocation>
        <location evidence="1">Membrane</location>
        <topology evidence="1">Lipid-anchor</topology>
        <topology evidence="1">GPI-anchor</topology>
    </subcellularLocation>
    <subcellularLocation>
        <location evidence="2">Secreted</location>
    </subcellularLocation>
</comment>
<comment type="similarity">
    <text evidence="3">Belongs to the RBT5 family.</text>
</comment>
<evidence type="ECO:0000256" key="5">
    <source>
        <dbReference type="ARBA" id="ARBA00022622"/>
    </source>
</evidence>
<dbReference type="Pfam" id="PF05730">
    <property type="entry name" value="CFEM"/>
    <property type="match status" value="1"/>
</dbReference>
<evidence type="ECO:0000256" key="7">
    <source>
        <dbReference type="ARBA" id="ARBA00023157"/>
    </source>
</evidence>
<protein>
    <recommendedName>
        <fullName evidence="15">Extracellular membrane protein CFEM domain-containing protein</fullName>
    </recommendedName>
</protein>
<dbReference type="GO" id="GO:0098552">
    <property type="term" value="C:side of membrane"/>
    <property type="evidence" value="ECO:0007669"/>
    <property type="project" value="UniProtKB-KW"/>
</dbReference>
<evidence type="ECO:0000256" key="9">
    <source>
        <dbReference type="SAM" id="Phobius"/>
    </source>
</evidence>
<reference evidence="13" key="1">
    <citation type="journal article" date="2021" name="Nat. Commun.">
        <title>Genetic determinants of endophytism in the Arabidopsis root mycobiome.</title>
        <authorList>
            <person name="Mesny F."/>
            <person name="Miyauchi S."/>
            <person name="Thiergart T."/>
            <person name="Pickel B."/>
            <person name="Atanasova L."/>
            <person name="Karlsson M."/>
            <person name="Huettel B."/>
            <person name="Barry K.W."/>
            <person name="Haridas S."/>
            <person name="Chen C."/>
            <person name="Bauer D."/>
            <person name="Andreopoulos W."/>
            <person name="Pangilinan J."/>
            <person name="LaButti K."/>
            <person name="Riley R."/>
            <person name="Lipzen A."/>
            <person name="Clum A."/>
            <person name="Drula E."/>
            <person name="Henrissat B."/>
            <person name="Kohler A."/>
            <person name="Grigoriev I.V."/>
            <person name="Martin F.M."/>
            <person name="Hacquard S."/>
        </authorList>
    </citation>
    <scope>NUCLEOTIDE SEQUENCE</scope>
    <source>
        <strain evidence="13">MPI-SDFR-AT-0073</strain>
    </source>
</reference>
<evidence type="ECO:0000256" key="3">
    <source>
        <dbReference type="ARBA" id="ARBA00010031"/>
    </source>
</evidence>
<evidence type="ECO:0000313" key="13">
    <source>
        <dbReference type="EMBL" id="KAH6645560.1"/>
    </source>
</evidence>
<organism evidence="13 14">
    <name type="scientific">Truncatella angustata</name>
    <dbReference type="NCBI Taxonomy" id="152316"/>
    <lineage>
        <taxon>Eukaryota</taxon>
        <taxon>Fungi</taxon>
        <taxon>Dikarya</taxon>
        <taxon>Ascomycota</taxon>
        <taxon>Pezizomycotina</taxon>
        <taxon>Sordariomycetes</taxon>
        <taxon>Xylariomycetidae</taxon>
        <taxon>Amphisphaeriales</taxon>
        <taxon>Sporocadaceae</taxon>
        <taxon>Truncatella</taxon>
    </lineage>
</organism>